<dbReference type="InterPro" id="IPR051340">
    <property type="entry name" value="Haloalkane_dehalogenase"/>
</dbReference>
<dbReference type="GO" id="GO:0004301">
    <property type="term" value="F:epoxide hydrolase activity"/>
    <property type="evidence" value="ECO:0007669"/>
    <property type="project" value="TreeGrafter"/>
</dbReference>
<comment type="caution">
    <text evidence="3">The sequence shown here is derived from an EMBL/GenBank/DDBJ whole genome shotgun (WGS) entry which is preliminary data.</text>
</comment>
<dbReference type="Pfam" id="PF00561">
    <property type="entry name" value="Abhydrolase_1"/>
    <property type="match status" value="1"/>
</dbReference>
<accession>A0A5C4MVT0</accession>
<evidence type="ECO:0000313" key="4">
    <source>
        <dbReference type="Proteomes" id="UP000306740"/>
    </source>
</evidence>
<dbReference type="EMBL" id="VDFR01000044">
    <property type="protein sequence ID" value="TNC47567.1"/>
    <property type="molecule type" value="Genomic_DNA"/>
</dbReference>
<sequence>MTITRHRTAVVDGHTLAYREAGDPTLPTVVLLHGFPTSSHMYRGLLDELADEFHLIAPDHLGFGASDAPPADTFMYTFPELTRLTVGLLDQIGVRRFALFVQDYGAPIGFRIAARHPERVFAIVTQSGNAYSEGFTPFWEPLVTYAKARAAGEQPDDRAVRGLLDIDATRWQYTHGVPEARLDRLAPETWELDQARLERPGNAQVQLDLFADYLFNVDEYPAFHAYFRAHRPPLLAVWGRYDEIFGPEGAKAFARDLPDAEIHLLDAGHFALETHREEIVMLARPFLRKATEQER</sequence>
<proteinExistence type="predicted"/>
<dbReference type="InterPro" id="IPR000073">
    <property type="entry name" value="AB_hydrolase_1"/>
</dbReference>
<evidence type="ECO:0000259" key="1">
    <source>
        <dbReference type="Pfam" id="PF00561"/>
    </source>
</evidence>
<gene>
    <name evidence="3" type="ORF">FHE65_04070</name>
    <name evidence="2" type="ORF">FHE65_09690</name>
</gene>
<dbReference type="Gene3D" id="3.40.50.1820">
    <property type="entry name" value="alpha/beta hydrolase"/>
    <property type="match status" value="1"/>
</dbReference>
<protein>
    <submittedName>
        <fullName evidence="3">Alpha/beta hydrolase</fullName>
    </submittedName>
</protein>
<evidence type="ECO:0000313" key="3">
    <source>
        <dbReference type="EMBL" id="TNC50259.1"/>
    </source>
</evidence>
<dbReference type="RefSeq" id="WP_139088077.1">
    <property type="nucleotide sequence ID" value="NZ_VDFR01000018.1"/>
</dbReference>
<keyword evidence="3" id="KW-0378">Hydrolase</keyword>
<dbReference type="PANTHER" id="PTHR42977">
    <property type="entry name" value="HYDROLASE-RELATED"/>
    <property type="match status" value="1"/>
</dbReference>
<organism evidence="3 4">
    <name type="scientific">Mumia zhuanghuii</name>
    <dbReference type="NCBI Taxonomy" id="2585211"/>
    <lineage>
        <taxon>Bacteria</taxon>
        <taxon>Bacillati</taxon>
        <taxon>Actinomycetota</taxon>
        <taxon>Actinomycetes</taxon>
        <taxon>Propionibacteriales</taxon>
        <taxon>Nocardioidaceae</taxon>
        <taxon>Mumia</taxon>
    </lineage>
</organism>
<feature type="domain" description="AB hydrolase-1" evidence="1">
    <location>
        <begin position="27"/>
        <end position="275"/>
    </location>
</feature>
<dbReference type="OrthoDB" id="812569at2"/>
<name>A0A5C4MVT0_9ACTN</name>
<dbReference type="Proteomes" id="UP000306740">
    <property type="component" value="Unassembled WGS sequence"/>
</dbReference>
<dbReference type="SUPFAM" id="SSF53474">
    <property type="entry name" value="alpha/beta-Hydrolases"/>
    <property type="match status" value="1"/>
</dbReference>
<evidence type="ECO:0000313" key="2">
    <source>
        <dbReference type="EMBL" id="TNC47567.1"/>
    </source>
</evidence>
<dbReference type="InterPro" id="IPR029058">
    <property type="entry name" value="AB_hydrolase_fold"/>
</dbReference>
<reference evidence="3 4" key="1">
    <citation type="submission" date="2019-05" db="EMBL/GenBank/DDBJ databases">
        <title>Mumia sp. nov., isolated from the intestinal contents of plateau pika (Ochotona curzoniae) in the Qinghai-Tibet plateau of China.</title>
        <authorList>
            <person name="Tian Z."/>
        </authorList>
    </citation>
    <scope>NUCLEOTIDE SEQUENCE [LARGE SCALE GENOMIC DNA]</scope>
    <source>
        <strain evidence="4">527</strain>
        <strain evidence="3">Z527</strain>
    </source>
</reference>
<dbReference type="PANTHER" id="PTHR42977:SF1">
    <property type="entry name" value="BLR6576 PROTEIN"/>
    <property type="match status" value="1"/>
</dbReference>
<dbReference type="EMBL" id="VDFR01000018">
    <property type="protein sequence ID" value="TNC50259.1"/>
    <property type="molecule type" value="Genomic_DNA"/>
</dbReference>
<dbReference type="AlphaFoldDB" id="A0A5C4MVT0"/>